<dbReference type="SUPFAM" id="SSF57701">
    <property type="entry name" value="Zn2/Cys6 DNA-binding domain"/>
    <property type="match status" value="1"/>
</dbReference>
<dbReference type="Gene3D" id="4.10.240.10">
    <property type="entry name" value="Zn(2)-C6 fungal-type DNA-binding domain"/>
    <property type="match status" value="1"/>
</dbReference>
<dbReference type="GO" id="GO:0008270">
    <property type="term" value="F:zinc ion binding"/>
    <property type="evidence" value="ECO:0007669"/>
    <property type="project" value="InterPro"/>
</dbReference>
<dbReference type="PROSITE" id="PS50048">
    <property type="entry name" value="ZN2_CY6_FUNGAL_2"/>
    <property type="match status" value="1"/>
</dbReference>
<dbReference type="PROSITE" id="PS00463">
    <property type="entry name" value="ZN2_CY6_FUNGAL_1"/>
    <property type="match status" value="1"/>
</dbReference>
<sequence>MAIQDNKRPAARVGHRKSRTGCLKCRSRRVKCDETAPICANCQRLGLQCLYPSKPKSSMKSTDAPLTSNAEISKASIPERTIKSSSNSTNLPTPLSSEYEKDIPSTSSGSRMELRLLHAFMSRVVPTTTSILASSEWRQVWFTDMPRIAFDHDNLLYALLAFSATQVLGSPLGNSDVSLAQAEFFAIALQRQRAAISNPDYDIEATTLAAILIAQSAFGMLRGRVLEPYTPPADWFEVSRSAWRVFPRVKDIPPDCIVLRLLVETTAPIWQKWSREAGCYDFHVDEIYKPILTYLVPEEFDHYGGDRIKGLEAYEKTLDLLTNFRQALAGQDEPVQNNLFRVSLIAQTVPDDFVRFVREERPRALLITASILAVISRTKILRLYGDAGHTIPRSEIQAIRKILPEEWQGLMVQPLEELASSVG</sequence>
<feature type="domain" description="Zn(2)-C6 fungal-type" evidence="3">
    <location>
        <begin position="21"/>
        <end position="51"/>
    </location>
</feature>
<evidence type="ECO:0000259" key="3">
    <source>
        <dbReference type="PROSITE" id="PS50048"/>
    </source>
</evidence>
<dbReference type="EMBL" id="CAJPDQ010000004">
    <property type="protein sequence ID" value="CAF9908427.1"/>
    <property type="molecule type" value="Genomic_DNA"/>
</dbReference>
<dbReference type="InterPro" id="IPR021858">
    <property type="entry name" value="Fun_TF"/>
</dbReference>
<organism evidence="4 5">
    <name type="scientific">Gomphillus americanus</name>
    <dbReference type="NCBI Taxonomy" id="1940652"/>
    <lineage>
        <taxon>Eukaryota</taxon>
        <taxon>Fungi</taxon>
        <taxon>Dikarya</taxon>
        <taxon>Ascomycota</taxon>
        <taxon>Pezizomycotina</taxon>
        <taxon>Lecanoromycetes</taxon>
        <taxon>OSLEUM clade</taxon>
        <taxon>Ostropomycetidae</taxon>
        <taxon>Ostropales</taxon>
        <taxon>Graphidaceae</taxon>
        <taxon>Gomphilloideae</taxon>
        <taxon>Gomphillus</taxon>
    </lineage>
</organism>
<dbReference type="SMART" id="SM00066">
    <property type="entry name" value="GAL4"/>
    <property type="match status" value="1"/>
</dbReference>
<feature type="compositionally biased region" description="Polar residues" evidence="2">
    <location>
        <begin position="57"/>
        <end position="71"/>
    </location>
</feature>
<name>A0A8H3EM46_9LECA</name>
<dbReference type="AlphaFoldDB" id="A0A8H3EM46"/>
<dbReference type="Pfam" id="PF00172">
    <property type="entry name" value="Zn_clus"/>
    <property type="match status" value="1"/>
</dbReference>
<gene>
    <name evidence="4" type="ORF">GOMPHAMPRED_006160</name>
</gene>
<accession>A0A8H3EM46</accession>
<dbReference type="PANTHER" id="PTHR47657:SF14">
    <property type="entry name" value="ZN(2)-C6 FUNGAL-TYPE DOMAIN-CONTAINING PROTEIN"/>
    <property type="match status" value="1"/>
</dbReference>
<keyword evidence="5" id="KW-1185">Reference proteome</keyword>
<protein>
    <recommendedName>
        <fullName evidence="3">Zn(2)-C6 fungal-type domain-containing protein</fullName>
    </recommendedName>
</protein>
<dbReference type="Pfam" id="PF11951">
    <property type="entry name" value="Fungal_trans_2"/>
    <property type="match status" value="1"/>
</dbReference>
<evidence type="ECO:0000256" key="2">
    <source>
        <dbReference type="SAM" id="MobiDB-lite"/>
    </source>
</evidence>
<dbReference type="InterPro" id="IPR036864">
    <property type="entry name" value="Zn2-C6_fun-type_DNA-bd_sf"/>
</dbReference>
<comment type="caution">
    <text evidence="4">The sequence shown here is derived from an EMBL/GenBank/DDBJ whole genome shotgun (WGS) entry which is preliminary data.</text>
</comment>
<dbReference type="OrthoDB" id="3546279at2759"/>
<proteinExistence type="predicted"/>
<evidence type="ECO:0000313" key="5">
    <source>
        <dbReference type="Proteomes" id="UP000664169"/>
    </source>
</evidence>
<dbReference type="PANTHER" id="PTHR47657">
    <property type="entry name" value="STEROL REGULATORY ELEMENT-BINDING PROTEIN ECM22"/>
    <property type="match status" value="1"/>
</dbReference>
<dbReference type="GO" id="GO:0000981">
    <property type="term" value="F:DNA-binding transcription factor activity, RNA polymerase II-specific"/>
    <property type="evidence" value="ECO:0007669"/>
    <property type="project" value="InterPro"/>
</dbReference>
<keyword evidence="1" id="KW-0539">Nucleus</keyword>
<reference evidence="4" key="1">
    <citation type="submission" date="2021-03" db="EMBL/GenBank/DDBJ databases">
        <authorList>
            <person name="Tagirdzhanova G."/>
        </authorList>
    </citation>
    <scope>NUCLEOTIDE SEQUENCE</scope>
</reference>
<dbReference type="CDD" id="cd00067">
    <property type="entry name" value="GAL4"/>
    <property type="match status" value="1"/>
</dbReference>
<evidence type="ECO:0000256" key="1">
    <source>
        <dbReference type="ARBA" id="ARBA00023242"/>
    </source>
</evidence>
<dbReference type="Proteomes" id="UP000664169">
    <property type="component" value="Unassembled WGS sequence"/>
</dbReference>
<feature type="compositionally biased region" description="Polar residues" evidence="2">
    <location>
        <begin position="83"/>
        <end position="96"/>
    </location>
</feature>
<dbReference type="InterPro" id="IPR052400">
    <property type="entry name" value="Zn2-C6_fungal_TF"/>
</dbReference>
<feature type="region of interest" description="Disordered" evidence="2">
    <location>
        <begin position="57"/>
        <end position="107"/>
    </location>
</feature>
<dbReference type="InterPro" id="IPR001138">
    <property type="entry name" value="Zn2Cys6_DnaBD"/>
</dbReference>
<evidence type="ECO:0000313" key="4">
    <source>
        <dbReference type="EMBL" id="CAF9908427.1"/>
    </source>
</evidence>